<evidence type="ECO:0000313" key="3">
    <source>
        <dbReference type="Proteomes" id="UP001190825"/>
    </source>
</evidence>
<sequence>MLTERRENTSSTDVDSGTKRPKKSGRGHHNGEFDASKAESSAAWIIDAPWAHLVWSRYVLVLDRSDHAGPEAGGWFSTCPAPGMNSSYKRLTLSGSSPRTRRSMEAATGR</sequence>
<accession>A0ABX4TH72</accession>
<proteinExistence type="predicted"/>
<feature type="region of interest" description="Disordered" evidence="1">
    <location>
        <begin position="90"/>
        <end position="110"/>
    </location>
</feature>
<gene>
    <name evidence="2" type="ORF">BMJ33_22265</name>
</gene>
<organism evidence="2 3">
    <name type="scientific">Sinorhizobium medicae</name>
    <dbReference type="NCBI Taxonomy" id="110321"/>
    <lineage>
        <taxon>Bacteria</taxon>
        <taxon>Pseudomonadati</taxon>
        <taxon>Pseudomonadota</taxon>
        <taxon>Alphaproteobacteria</taxon>
        <taxon>Hyphomicrobiales</taxon>
        <taxon>Rhizobiaceae</taxon>
        <taxon>Sinorhizobium/Ensifer group</taxon>
        <taxon>Sinorhizobium</taxon>
    </lineage>
</organism>
<dbReference type="EMBL" id="NBUC01000110">
    <property type="protein sequence ID" value="PLT99642.1"/>
    <property type="molecule type" value="Genomic_DNA"/>
</dbReference>
<reference evidence="2 3" key="1">
    <citation type="journal article" date="2018" name="FEMS Microbiol. Ecol.">
        <title>Co-invading symbiotic mutualists of Medicago polymorpha retain high ancestral diversity and contain diverse accessory genomes.</title>
        <authorList>
            <person name="Porter S.S."/>
            <person name="Faber-Hammond J.J."/>
            <person name="Friesen M.L."/>
        </authorList>
    </citation>
    <scope>NUCLEOTIDE SEQUENCE [LARGE SCALE GENOMIC DNA]</scope>
    <source>
        <strain evidence="2 3">Str16</strain>
    </source>
</reference>
<keyword evidence="3" id="KW-1185">Reference proteome</keyword>
<feature type="region of interest" description="Disordered" evidence="1">
    <location>
        <begin position="1"/>
        <end position="38"/>
    </location>
</feature>
<dbReference type="Proteomes" id="UP001190825">
    <property type="component" value="Unassembled WGS sequence"/>
</dbReference>
<feature type="compositionally biased region" description="Basic residues" evidence="1">
    <location>
        <begin position="19"/>
        <end position="28"/>
    </location>
</feature>
<comment type="caution">
    <text evidence="2">The sequence shown here is derived from an EMBL/GenBank/DDBJ whole genome shotgun (WGS) entry which is preliminary data.</text>
</comment>
<evidence type="ECO:0000256" key="1">
    <source>
        <dbReference type="SAM" id="MobiDB-lite"/>
    </source>
</evidence>
<name>A0ABX4TH72_9HYPH</name>
<protein>
    <submittedName>
        <fullName evidence="2">Uncharacterized protein</fullName>
    </submittedName>
</protein>
<evidence type="ECO:0000313" key="2">
    <source>
        <dbReference type="EMBL" id="PLT99642.1"/>
    </source>
</evidence>